<dbReference type="Gene3D" id="2.60.120.1440">
    <property type="match status" value="1"/>
</dbReference>
<protein>
    <submittedName>
        <fullName evidence="3">Iron dicitrate transport regulator FecR</fullName>
    </submittedName>
</protein>
<feature type="domain" description="FecR protein" evidence="1">
    <location>
        <begin position="122"/>
        <end position="213"/>
    </location>
</feature>
<dbReference type="GeneID" id="66563445"/>
<sequence>MNRQTPASPPDYQALQQAADWYAQLLDSAHDSELHARWQQWLSASDAHRLAWQYVETVSQRFQPLRGDVTPLTAQTLLQPSTPLTRRHTLRLGALLATGSLLSWLTWRHTPVRESLLALTADYRTGTGEIRDFTLSDGTRLWLDTASALDVRYTDTRRQLNLIAGEALIDTAADKRRPLFVASREGSMQALSTRFSVRQLAGSTQLTVYAGSVAVTPRQTGPLRQIDAGRQWRFDASGAGFETRIGAQDADWRQGMLHANDAPLGDVVARLARYRHGHLACAPDVAALRVVGTFPLMDTDRALAMLSRVLPVRIHRRFDWWITVEPV</sequence>
<reference evidence="4" key="1">
    <citation type="journal article" date="2018" name="Genome Announc.">
        <title>Complete genome sequence of a Dickeya fangzhongdai type strain causing bleeding canker of pear tree trunks.</title>
        <authorList>
            <person name="Zhao Y."/>
            <person name="Tian Y."/>
            <person name="Li X."/>
            <person name="Hu B."/>
        </authorList>
    </citation>
    <scope>NUCLEOTIDE SEQUENCE [LARGE SCALE GENOMIC DNA]</scope>
    <source>
        <strain evidence="4">DSM 101947</strain>
    </source>
</reference>
<dbReference type="AlphaFoldDB" id="A0A2K8QKA4"/>
<dbReference type="Proteomes" id="UP000231901">
    <property type="component" value="Chromosome"/>
</dbReference>
<dbReference type="InterPro" id="IPR012373">
    <property type="entry name" value="Ferrdict_sens_TM"/>
</dbReference>
<dbReference type="RefSeq" id="WP_100848924.1">
    <property type="nucleotide sequence ID" value="NZ_BMJF01000003.1"/>
</dbReference>
<organism evidence="3 4">
    <name type="scientific">Dickeya fangzhongdai</name>
    <dbReference type="NCBI Taxonomy" id="1778540"/>
    <lineage>
        <taxon>Bacteria</taxon>
        <taxon>Pseudomonadati</taxon>
        <taxon>Pseudomonadota</taxon>
        <taxon>Gammaproteobacteria</taxon>
        <taxon>Enterobacterales</taxon>
        <taxon>Pectobacteriaceae</taxon>
        <taxon>Dickeya</taxon>
    </lineage>
</organism>
<dbReference type="InterPro" id="IPR006860">
    <property type="entry name" value="FecR"/>
</dbReference>
<dbReference type="PIRSF" id="PIRSF018266">
    <property type="entry name" value="FecR"/>
    <property type="match status" value="1"/>
</dbReference>
<dbReference type="Pfam" id="PF16220">
    <property type="entry name" value="DUF4880"/>
    <property type="match status" value="1"/>
</dbReference>
<dbReference type="InterPro" id="IPR032623">
    <property type="entry name" value="FecR_N"/>
</dbReference>
<proteinExistence type="predicted"/>
<keyword evidence="4" id="KW-1185">Reference proteome</keyword>
<evidence type="ECO:0000259" key="2">
    <source>
        <dbReference type="Pfam" id="PF16220"/>
    </source>
</evidence>
<evidence type="ECO:0000313" key="3">
    <source>
        <dbReference type="EMBL" id="ATZ93160.1"/>
    </source>
</evidence>
<dbReference type="EMBL" id="CP025003">
    <property type="protein sequence ID" value="ATZ93160.1"/>
    <property type="molecule type" value="Genomic_DNA"/>
</dbReference>
<dbReference type="KEGG" id="dfn:CVE23_03700"/>
<evidence type="ECO:0000313" key="4">
    <source>
        <dbReference type="Proteomes" id="UP000231901"/>
    </source>
</evidence>
<gene>
    <name evidence="3" type="ORF">CVE23_03700</name>
</gene>
<evidence type="ECO:0000259" key="1">
    <source>
        <dbReference type="Pfam" id="PF04773"/>
    </source>
</evidence>
<name>A0A2K8QKA4_9GAMM</name>
<dbReference type="GO" id="GO:0016989">
    <property type="term" value="F:sigma factor antagonist activity"/>
    <property type="evidence" value="ECO:0007669"/>
    <property type="project" value="TreeGrafter"/>
</dbReference>
<accession>A0A2K8QKA4</accession>
<dbReference type="PANTHER" id="PTHR30273">
    <property type="entry name" value="PERIPLASMIC SIGNAL SENSOR AND SIGMA FACTOR ACTIVATOR FECR-RELATED"/>
    <property type="match status" value="1"/>
</dbReference>
<dbReference type="Pfam" id="PF04773">
    <property type="entry name" value="FecR"/>
    <property type="match status" value="1"/>
</dbReference>
<feature type="domain" description="FecR N-terminal" evidence="2">
    <location>
        <begin position="16"/>
        <end position="57"/>
    </location>
</feature>
<dbReference type="PANTHER" id="PTHR30273:SF2">
    <property type="entry name" value="PROTEIN FECR"/>
    <property type="match status" value="1"/>
</dbReference>